<gene>
    <name evidence="2" type="ORF">ACFP3T_05240</name>
</gene>
<evidence type="ECO:0000256" key="1">
    <source>
        <dbReference type="SAM" id="MobiDB-lite"/>
    </source>
</evidence>
<protein>
    <submittedName>
        <fullName evidence="2">YtxH domain-containing protein</fullName>
    </submittedName>
</protein>
<feature type="compositionally biased region" description="Low complexity" evidence="1">
    <location>
        <begin position="126"/>
        <end position="135"/>
    </location>
</feature>
<keyword evidence="3" id="KW-1185">Reference proteome</keyword>
<organism evidence="2 3">
    <name type="scientific">Lactiplantibacillus dongliensis</name>
    <dbReference type="NCBI Taxonomy" id="2559919"/>
    <lineage>
        <taxon>Bacteria</taxon>
        <taxon>Bacillati</taxon>
        <taxon>Bacillota</taxon>
        <taxon>Bacilli</taxon>
        <taxon>Lactobacillales</taxon>
        <taxon>Lactobacillaceae</taxon>
        <taxon>Lactiplantibacillus</taxon>
    </lineage>
</organism>
<feature type="region of interest" description="Disordered" evidence="1">
    <location>
        <begin position="83"/>
        <end position="174"/>
    </location>
</feature>
<dbReference type="EMBL" id="JBHSSD010000021">
    <property type="protein sequence ID" value="MFC6164072.1"/>
    <property type="molecule type" value="Genomic_DNA"/>
</dbReference>
<name>A0ABW1R5C4_9LACO</name>
<sequence length="174" mass="18249">MSKKAFLVGLALGGAVIARVAMKMDDEKKADLKQRAQQGLADFKDRAIDYAFYANDAAEDFKEEAGKQFAAAKDKVADIADQYQAAKDEGGDSFSSNLDEATDSLRSELAQVEADDADNANDDIVIDSAAAFGADDSADSEASTEDSAADEPETSAASEAEDTATSADDDQPEA</sequence>
<accession>A0ABW1R5C4</accession>
<dbReference type="RefSeq" id="WP_223877360.1">
    <property type="nucleotide sequence ID" value="NZ_BJDK01000036.1"/>
</dbReference>
<dbReference type="Proteomes" id="UP001596253">
    <property type="component" value="Unassembled WGS sequence"/>
</dbReference>
<proteinExistence type="predicted"/>
<feature type="compositionally biased region" description="Acidic residues" evidence="1">
    <location>
        <begin position="136"/>
        <end position="174"/>
    </location>
</feature>
<feature type="compositionally biased region" description="Acidic residues" evidence="1">
    <location>
        <begin position="113"/>
        <end position="125"/>
    </location>
</feature>
<reference evidence="3" key="1">
    <citation type="journal article" date="2019" name="Int. J. Syst. Evol. Microbiol.">
        <title>The Global Catalogue of Microorganisms (GCM) 10K type strain sequencing project: providing services to taxonomists for standard genome sequencing and annotation.</title>
        <authorList>
            <consortium name="The Broad Institute Genomics Platform"/>
            <consortium name="The Broad Institute Genome Sequencing Center for Infectious Disease"/>
            <person name="Wu L."/>
            <person name="Ma J."/>
        </authorList>
    </citation>
    <scope>NUCLEOTIDE SEQUENCE [LARGE SCALE GENOMIC DNA]</scope>
    <source>
        <strain evidence="3">CCM 8932</strain>
    </source>
</reference>
<evidence type="ECO:0000313" key="3">
    <source>
        <dbReference type="Proteomes" id="UP001596253"/>
    </source>
</evidence>
<evidence type="ECO:0000313" key="2">
    <source>
        <dbReference type="EMBL" id="MFC6164072.1"/>
    </source>
</evidence>
<comment type="caution">
    <text evidence="2">The sequence shown here is derived from an EMBL/GenBank/DDBJ whole genome shotgun (WGS) entry which is preliminary data.</text>
</comment>